<comment type="similarity">
    <text evidence="1">Belongs to the short-chain dehydrogenases/reductases (SDR) family.</text>
</comment>
<reference evidence="3" key="1">
    <citation type="submission" date="2016-08" db="EMBL/GenBank/DDBJ databases">
        <title>Complete Genome Seqeunce of Paenibacillus sp. BIHB 4019 from tea rhizoplane.</title>
        <authorList>
            <person name="Thakur R."/>
            <person name="Swarnkar M.K."/>
            <person name="Gulati A."/>
        </authorList>
    </citation>
    <scope>NUCLEOTIDE SEQUENCE [LARGE SCALE GENOMIC DNA]</scope>
    <source>
        <strain evidence="3">BIHB4019</strain>
    </source>
</reference>
<dbReference type="EMBL" id="CP016808">
    <property type="protein sequence ID" value="ANY66980.1"/>
    <property type="molecule type" value="Genomic_DNA"/>
</dbReference>
<keyword evidence="2" id="KW-0560">Oxidoreductase</keyword>
<sequence>MIEAFSLKGKTAFVTGAMGIIGQKVCAGLAEAGANIAAIDLDQAALGNFAEQLQAKYAVKAIGIAGDVSNPEQVVSMVDHAVEALGAIHILHNNAASKSSNLEEFFAPFEEYSLEQWREVMSVNLDGMFLVAKEVGKQMIKQGSGGAIIQTASIYGIMAPDHRIYEGSFYMGLPITSPAVYAASKGGVVALTRYLATYWSKHGIRVNTITPGGVNSGQNDEFVQNYSNRIPLGRMAEADEMVGAVLYLASDASRYVTGHNLIVDGGLNAW</sequence>
<dbReference type="PRINTS" id="PR00080">
    <property type="entry name" value="SDRFAMILY"/>
</dbReference>
<dbReference type="Pfam" id="PF13561">
    <property type="entry name" value="adh_short_C2"/>
    <property type="match status" value="1"/>
</dbReference>
<dbReference type="AlphaFoldDB" id="A0A1B2DGY0"/>
<gene>
    <name evidence="3" type="ORF">BBD42_11235</name>
</gene>
<organism evidence="3">
    <name type="scientific">Paenibacillus sp. BIHB 4019</name>
    <dbReference type="NCBI Taxonomy" id="1870819"/>
    <lineage>
        <taxon>Bacteria</taxon>
        <taxon>Bacillati</taxon>
        <taxon>Bacillota</taxon>
        <taxon>Bacilli</taxon>
        <taxon>Bacillales</taxon>
        <taxon>Paenibacillaceae</taxon>
        <taxon>Paenibacillus</taxon>
    </lineage>
</organism>
<protein>
    <submittedName>
        <fullName evidence="3">Short-chain dehydrogenase</fullName>
    </submittedName>
</protein>
<dbReference type="GO" id="GO:0016616">
    <property type="term" value="F:oxidoreductase activity, acting on the CH-OH group of donors, NAD or NADP as acceptor"/>
    <property type="evidence" value="ECO:0007669"/>
    <property type="project" value="TreeGrafter"/>
</dbReference>
<dbReference type="PANTHER" id="PTHR42760:SF133">
    <property type="entry name" value="3-OXOACYL-[ACYL-CARRIER-PROTEIN] REDUCTASE"/>
    <property type="match status" value="1"/>
</dbReference>
<dbReference type="Gene3D" id="3.40.50.720">
    <property type="entry name" value="NAD(P)-binding Rossmann-like Domain"/>
    <property type="match status" value="1"/>
</dbReference>
<dbReference type="FunFam" id="3.40.50.720:FF:000084">
    <property type="entry name" value="Short-chain dehydrogenase reductase"/>
    <property type="match status" value="1"/>
</dbReference>
<dbReference type="SUPFAM" id="SSF51735">
    <property type="entry name" value="NAD(P)-binding Rossmann-fold domains"/>
    <property type="match status" value="1"/>
</dbReference>
<proteinExistence type="inferred from homology"/>
<accession>A0A1B2DGY0</accession>
<dbReference type="InterPro" id="IPR002347">
    <property type="entry name" value="SDR_fam"/>
</dbReference>
<evidence type="ECO:0000256" key="1">
    <source>
        <dbReference type="ARBA" id="ARBA00006484"/>
    </source>
</evidence>
<name>A0A1B2DGY0_9BACL</name>
<dbReference type="PANTHER" id="PTHR42760">
    <property type="entry name" value="SHORT-CHAIN DEHYDROGENASES/REDUCTASES FAMILY MEMBER"/>
    <property type="match status" value="1"/>
</dbReference>
<dbReference type="InterPro" id="IPR036291">
    <property type="entry name" value="NAD(P)-bd_dom_sf"/>
</dbReference>
<dbReference type="PRINTS" id="PR00081">
    <property type="entry name" value="GDHRDH"/>
</dbReference>
<evidence type="ECO:0000313" key="3">
    <source>
        <dbReference type="EMBL" id="ANY66980.1"/>
    </source>
</evidence>
<evidence type="ECO:0000256" key="2">
    <source>
        <dbReference type="ARBA" id="ARBA00023002"/>
    </source>
</evidence>
<dbReference type="RefSeq" id="WP_099518252.1">
    <property type="nucleotide sequence ID" value="NZ_CP016808.1"/>
</dbReference>
<dbReference type="GO" id="GO:0008206">
    <property type="term" value="P:bile acid metabolic process"/>
    <property type="evidence" value="ECO:0007669"/>
    <property type="project" value="UniProtKB-ARBA"/>
</dbReference>